<evidence type="ECO:0000313" key="1">
    <source>
        <dbReference type="EMBL" id="KKM03375.1"/>
    </source>
</evidence>
<reference evidence="1" key="1">
    <citation type="journal article" date="2015" name="Nature">
        <title>Complex archaea that bridge the gap between prokaryotes and eukaryotes.</title>
        <authorList>
            <person name="Spang A."/>
            <person name="Saw J.H."/>
            <person name="Jorgensen S.L."/>
            <person name="Zaremba-Niedzwiedzka K."/>
            <person name="Martijn J."/>
            <person name="Lind A.E."/>
            <person name="van Eijk R."/>
            <person name="Schleper C."/>
            <person name="Guy L."/>
            <person name="Ettema T.J."/>
        </authorList>
    </citation>
    <scope>NUCLEOTIDE SEQUENCE</scope>
</reference>
<proteinExistence type="predicted"/>
<accession>A0A0F9GX38</accession>
<name>A0A0F9GX38_9ZZZZ</name>
<dbReference type="AlphaFoldDB" id="A0A0F9GX38"/>
<comment type="caution">
    <text evidence="1">The sequence shown here is derived from an EMBL/GenBank/DDBJ whole genome shotgun (WGS) entry which is preliminary data.</text>
</comment>
<organism evidence="1">
    <name type="scientific">marine sediment metagenome</name>
    <dbReference type="NCBI Taxonomy" id="412755"/>
    <lineage>
        <taxon>unclassified sequences</taxon>
        <taxon>metagenomes</taxon>
        <taxon>ecological metagenomes</taxon>
    </lineage>
</organism>
<protein>
    <submittedName>
        <fullName evidence="1">Uncharacterized protein</fullName>
    </submittedName>
</protein>
<sequence length="150" mass="17220">MSDIKKLKSLLEGTRIVSINESKNPEALCRFCVERGDERTSFTLYATDLGHWAGDIVHDGLHCDMTSMLESIYNHVYGCKKIIRHIKEPGLMGYFECDCGESFIVLEENIEILKSKQLKKGDILIIPKHKQIKKRLNLKTEEFLSTFSII</sequence>
<dbReference type="EMBL" id="LAZR01016697">
    <property type="protein sequence ID" value="KKM03375.1"/>
    <property type="molecule type" value="Genomic_DNA"/>
</dbReference>
<gene>
    <name evidence="1" type="ORF">LCGC14_1775080</name>
</gene>